<dbReference type="SMART" id="SM00895">
    <property type="entry name" value="FCD"/>
    <property type="match status" value="1"/>
</dbReference>
<gene>
    <name evidence="5" type="ORF">ACFSMZ_13275</name>
</gene>
<dbReference type="Pfam" id="PF07729">
    <property type="entry name" value="FCD"/>
    <property type="match status" value="1"/>
</dbReference>
<evidence type="ECO:0000313" key="5">
    <source>
        <dbReference type="EMBL" id="MFD2260726.1"/>
    </source>
</evidence>
<evidence type="ECO:0000313" key="6">
    <source>
        <dbReference type="Proteomes" id="UP001597373"/>
    </source>
</evidence>
<dbReference type="PANTHER" id="PTHR43537">
    <property type="entry name" value="TRANSCRIPTIONAL REGULATOR, GNTR FAMILY"/>
    <property type="match status" value="1"/>
</dbReference>
<dbReference type="EMBL" id="JBHUIR010000051">
    <property type="protein sequence ID" value="MFD2260726.1"/>
    <property type="molecule type" value="Genomic_DNA"/>
</dbReference>
<evidence type="ECO:0000259" key="4">
    <source>
        <dbReference type="PROSITE" id="PS50949"/>
    </source>
</evidence>
<dbReference type="Pfam" id="PF00392">
    <property type="entry name" value="GntR"/>
    <property type="match status" value="1"/>
</dbReference>
<keyword evidence="3" id="KW-0804">Transcription</keyword>
<evidence type="ECO:0000256" key="2">
    <source>
        <dbReference type="ARBA" id="ARBA00023125"/>
    </source>
</evidence>
<keyword evidence="1" id="KW-0805">Transcription regulation</keyword>
<evidence type="ECO:0000256" key="3">
    <source>
        <dbReference type="ARBA" id="ARBA00023163"/>
    </source>
</evidence>
<dbReference type="Proteomes" id="UP001597373">
    <property type="component" value="Unassembled WGS sequence"/>
</dbReference>
<dbReference type="InterPro" id="IPR036388">
    <property type="entry name" value="WH-like_DNA-bd_sf"/>
</dbReference>
<dbReference type="CDD" id="cd07377">
    <property type="entry name" value="WHTH_GntR"/>
    <property type="match status" value="1"/>
</dbReference>
<dbReference type="Gene3D" id="1.10.10.10">
    <property type="entry name" value="Winged helix-like DNA-binding domain superfamily/Winged helix DNA-binding domain"/>
    <property type="match status" value="1"/>
</dbReference>
<dbReference type="InterPro" id="IPR011711">
    <property type="entry name" value="GntR_C"/>
</dbReference>
<proteinExistence type="predicted"/>
<keyword evidence="6" id="KW-1185">Reference proteome</keyword>
<protein>
    <submittedName>
        <fullName evidence="5">GntR family transcriptional regulator</fullName>
    </submittedName>
</protein>
<name>A0ABW5DJL8_9HYPH</name>
<keyword evidence="2" id="KW-0238">DNA-binding</keyword>
<accession>A0ABW5DJL8</accession>
<dbReference type="InterPro" id="IPR000524">
    <property type="entry name" value="Tscrpt_reg_HTH_GntR"/>
</dbReference>
<dbReference type="RefSeq" id="WP_345099925.1">
    <property type="nucleotide sequence ID" value="NZ_BAABGS010000072.1"/>
</dbReference>
<dbReference type="Gene3D" id="1.20.120.530">
    <property type="entry name" value="GntR ligand-binding domain-like"/>
    <property type="match status" value="1"/>
</dbReference>
<dbReference type="SUPFAM" id="SSF48008">
    <property type="entry name" value="GntR ligand-binding domain-like"/>
    <property type="match status" value="1"/>
</dbReference>
<organism evidence="5 6">
    <name type="scientific">Chelativorans composti</name>
    <dbReference type="NCBI Taxonomy" id="768533"/>
    <lineage>
        <taxon>Bacteria</taxon>
        <taxon>Pseudomonadati</taxon>
        <taxon>Pseudomonadota</taxon>
        <taxon>Alphaproteobacteria</taxon>
        <taxon>Hyphomicrobiales</taxon>
        <taxon>Phyllobacteriaceae</taxon>
        <taxon>Chelativorans</taxon>
    </lineage>
</organism>
<sequence length="225" mass="25199">MPTVTKKKTTKITRPRSISELVLDRLRSDIISGVFELGEKISEAQLSELYGVTKAPIRAAYIRLEAEGLLEIQRQAGTFVFRPDVKELQALCELRNALEAEAIRLALARDRAGLSKDLHRLCDDMIRSQAAGDLDSYRNLDTEFHLAIISRASSPLLERTYRAQVNGRFAALRNRLSRSASHNDASLAEHIRIRDSVAAGKDAELLGLLRTHIDNTLSYYSKLLV</sequence>
<dbReference type="InterPro" id="IPR008920">
    <property type="entry name" value="TF_FadR/GntR_C"/>
</dbReference>
<dbReference type="PROSITE" id="PS50949">
    <property type="entry name" value="HTH_GNTR"/>
    <property type="match status" value="1"/>
</dbReference>
<dbReference type="PANTHER" id="PTHR43537:SF45">
    <property type="entry name" value="GNTR FAMILY REGULATORY PROTEIN"/>
    <property type="match status" value="1"/>
</dbReference>
<dbReference type="SMART" id="SM00345">
    <property type="entry name" value="HTH_GNTR"/>
    <property type="match status" value="1"/>
</dbReference>
<dbReference type="InterPro" id="IPR036390">
    <property type="entry name" value="WH_DNA-bd_sf"/>
</dbReference>
<reference evidence="6" key="1">
    <citation type="journal article" date="2019" name="Int. J. Syst. Evol. Microbiol.">
        <title>The Global Catalogue of Microorganisms (GCM) 10K type strain sequencing project: providing services to taxonomists for standard genome sequencing and annotation.</title>
        <authorList>
            <consortium name="The Broad Institute Genomics Platform"/>
            <consortium name="The Broad Institute Genome Sequencing Center for Infectious Disease"/>
            <person name="Wu L."/>
            <person name="Ma J."/>
        </authorList>
    </citation>
    <scope>NUCLEOTIDE SEQUENCE [LARGE SCALE GENOMIC DNA]</scope>
    <source>
        <strain evidence="6">KCTC 23707</strain>
    </source>
</reference>
<evidence type="ECO:0000256" key="1">
    <source>
        <dbReference type="ARBA" id="ARBA00023015"/>
    </source>
</evidence>
<dbReference type="SUPFAM" id="SSF46785">
    <property type="entry name" value="Winged helix' DNA-binding domain"/>
    <property type="match status" value="1"/>
</dbReference>
<feature type="domain" description="HTH gntR-type" evidence="4">
    <location>
        <begin position="16"/>
        <end position="83"/>
    </location>
</feature>
<comment type="caution">
    <text evidence="5">The sequence shown here is derived from an EMBL/GenBank/DDBJ whole genome shotgun (WGS) entry which is preliminary data.</text>
</comment>